<dbReference type="Proteomes" id="UP001239019">
    <property type="component" value="Unassembled WGS sequence"/>
</dbReference>
<keyword evidence="2 4" id="KW-0378">Hydrolase</keyword>
<dbReference type="RefSeq" id="WP_306728456.1">
    <property type="nucleotide sequence ID" value="NZ_JAVDDT010000005.1"/>
</dbReference>
<dbReference type="PANTHER" id="PTHR23088:SF27">
    <property type="entry name" value="DEAMINATED GLUTATHIONE AMIDASE"/>
    <property type="match status" value="1"/>
</dbReference>
<protein>
    <submittedName>
        <fullName evidence="4">Carbon-nitrogen hydrolase family protein</fullName>
    </submittedName>
</protein>
<dbReference type="PROSITE" id="PS01227">
    <property type="entry name" value="UPF0012"/>
    <property type="match status" value="1"/>
</dbReference>
<dbReference type="CDD" id="cd07572">
    <property type="entry name" value="nit"/>
    <property type="match status" value="1"/>
</dbReference>
<reference evidence="4 5" key="1">
    <citation type="submission" date="2023-08" db="EMBL/GenBank/DDBJ databases">
        <title>Whole-genome sequencing of halo(alkali)philic microorganisms from hypersaline lakes.</title>
        <authorList>
            <person name="Sorokin D.Y."/>
            <person name="Abbas B."/>
            <person name="Merkel A.Y."/>
        </authorList>
    </citation>
    <scope>NUCLEOTIDE SEQUENCE [LARGE SCALE GENOMIC DNA]</scope>
    <source>
        <strain evidence="4 5">AB-CW4</strain>
    </source>
</reference>
<dbReference type="InterPro" id="IPR001110">
    <property type="entry name" value="UPF0012_CS"/>
</dbReference>
<dbReference type="InterPro" id="IPR003010">
    <property type="entry name" value="C-N_Hydrolase"/>
</dbReference>
<comment type="caution">
    <text evidence="4">The sequence shown here is derived from an EMBL/GenBank/DDBJ whole genome shotgun (WGS) entry which is preliminary data.</text>
</comment>
<dbReference type="Pfam" id="PF00795">
    <property type="entry name" value="CN_hydrolase"/>
    <property type="match status" value="1"/>
</dbReference>
<accession>A0ABU0W7F0</accession>
<evidence type="ECO:0000256" key="2">
    <source>
        <dbReference type="ARBA" id="ARBA00022801"/>
    </source>
</evidence>
<proteinExistence type="inferred from homology"/>
<comment type="similarity">
    <text evidence="1">Belongs to the carbon-nitrogen hydrolase superfamily. NIT1/NIT2 family.</text>
</comment>
<dbReference type="InterPro" id="IPR036526">
    <property type="entry name" value="C-N_Hydrolase_sf"/>
</dbReference>
<evidence type="ECO:0000313" key="4">
    <source>
        <dbReference type="EMBL" id="MDQ2069956.1"/>
    </source>
</evidence>
<gene>
    <name evidence="4" type="ORF">RBH19_08725</name>
</gene>
<dbReference type="PANTHER" id="PTHR23088">
    <property type="entry name" value="NITRILASE-RELATED"/>
    <property type="match status" value="1"/>
</dbReference>
<dbReference type="Gene3D" id="3.60.110.10">
    <property type="entry name" value="Carbon-nitrogen hydrolase"/>
    <property type="match status" value="1"/>
</dbReference>
<evidence type="ECO:0000256" key="1">
    <source>
        <dbReference type="ARBA" id="ARBA00010613"/>
    </source>
</evidence>
<name>A0ABU0W7F0_9GAMM</name>
<feature type="domain" description="CN hydrolase" evidence="3">
    <location>
        <begin position="10"/>
        <end position="258"/>
    </location>
</feature>
<organism evidence="4 5">
    <name type="scientific">Natronospira bacteriovora</name>
    <dbReference type="NCBI Taxonomy" id="3069753"/>
    <lineage>
        <taxon>Bacteria</taxon>
        <taxon>Pseudomonadati</taxon>
        <taxon>Pseudomonadota</taxon>
        <taxon>Gammaproteobacteria</taxon>
        <taxon>Natronospirales</taxon>
        <taxon>Natronospiraceae</taxon>
        <taxon>Natronospira</taxon>
    </lineage>
</organism>
<dbReference type="SUPFAM" id="SSF56317">
    <property type="entry name" value="Carbon-nitrogen hydrolase"/>
    <property type="match status" value="1"/>
</dbReference>
<sequence>MTEKTEQKDPVIAAIQMASGPQVSANLIEAERLLEEARAAGACLAVLPENFAMLGQTDEERLQEAESDGDGPLQTWLADRARRLDMWIVGGTIPLAAGAGRVSGACLVYDDTGERRARFDKMHLFDVTLPDGRERYRESDSTRPGDEVVVIDSPVGRLGLAVCYDLRFPELFRAMTDQGAEVFAVPSAFTVQTGRAHWELLLRARAVENLAYVAAGAQGGFHVSGRETWGHSMIVEPWGSVVAERKQGAGVVTAPISLERLRTLRESFPVLEHRRRTGA</sequence>
<dbReference type="GO" id="GO:0016787">
    <property type="term" value="F:hydrolase activity"/>
    <property type="evidence" value="ECO:0007669"/>
    <property type="project" value="UniProtKB-KW"/>
</dbReference>
<evidence type="ECO:0000313" key="5">
    <source>
        <dbReference type="Proteomes" id="UP001239019"/>
    </source>
</evidence>
<dbReference type="EMBL" id="JAVDDT010000005">
    <property type="protein sequence ID" value="MDQ2069956.1"/>
    <property type="molecule type" value="Genomic_DNA"/>
</dbReference>
<dbReference type="InterPro" id="IPR045254">
    <property type="entry name" value="Nit1/2_C-N_Hydrolase"/>
</dbReference>
<keyword evidence="5" id="KW-1185">Reference proteome</keyword>
<evidence type="ECO:0000259" key="3">
    <source>
        <dbReference type="PROSITE" id="PS50263"/>
    </source>
</evidence>
<dbReference type="PROSITE" id="PS50263">
    <property type="entry name" value="CN_HYDROLASE"/>
    <property type="match status" value="1"/>
</dbReference>